<dbReference type="Gene3D" id="2.40.170.10">
    <property type="entry name" value="Porin, LamB type"/>
    <property type="match status" value="1"/>
</dbReference>
<dbReference type="InterPro" id="IPR036998">
    <property type="entry name" value="Porin_LamB_sf"/>
</dbReference>
<protein>
    <recommendedName>
        <fullName evidence="13">Maltoporin</fullName>
    </recommendedName>
</protein>
<feature type="chain" id="PRO_5040841854" description="Maltoporin" evidence="10">
    <location>
        <begin position="23"/>
        <end position="466"/>
    </location>
</feature>
<evidence type="ECO:0000313" key="12">
    <source>
        <dbReference type="Proteomes" id="UP001143545"/>
    </source>
</evidence>
<keyword evidence="8" id="KW-0472">Membrane</keyword>
<keyword evidence="3" id="KW-0813">Transport</keyword>
<dbReference type="AlphaFoldDB" id="A0A9W6B7F3"/>
<keyword evidence="7" id="KW-0626">Porin</keyword>
<name>A0A9W6B7F3_9FLAO</name>
<evidence type="ECO:0000256" key="9">
    <source>
        <dbReference type="ARBA" id="ARBA00023237"/>
    </source>
</evidence>
<keyword evidence="10" id="KW-0732">Signal</keyword>
<dbReference type="PANTHER" id="PTHR38762">
    <property type="entry name" value="CRYPTIC OUTER MEMBRANE PORIN BGLH-RELATED"/>
    <property type="match status" value="1"/>
</dbReference>
<keyword evidence="4" id="KW-1134">Transmembrane beta strand</keyword>
<keyword evidence="12" id="KW-1185">Reference proteome</keyword>
<evidence type="ECO:0008006" key="13">
    <source>
        <dbReference type="Google" id="ProtNLM"/>
    </source>
</evidence>
<dbReference type="GO" id="GO:0015144">
    <property type="term" value="F:carbohydrate transmembrane transporter activity"/>
    <property type="evidence" value="ECO:0007669"/>
    <property type="project" value="TreeGrafter"/>
</dbReference>
<comment type="similarity">
    <text evidence="2">Belongs to the porin LamB (TC 1.B.3) family.</text>
</comment>
<dbReference type="InterPro" id="IPR003192">
    <property type="entry name" value="Porin_LamB"/>
</dbReference>
<proteinExistence type="inferred from homology"/>
<dbReference type="EMBL" id="BRVP01000006">
    <property type="protein sequence ID" value="GLB52108.1"/>
    <property type="molecule type" value="Genomic_DNA"/>
</dbReference>
<reference evidence="11" key="1">
    <citation type="submission" date="2022-07" db="EMBL/GenBank/DDBJ databases">
        <title>Taxonomy of Novel Oxalotrophic and Methylotrophic Bacteria.</title>
        <authorList>
            <person name="Sahin N."/>
            <person name="Tani A."/>
        </authorList>
    </citation>
    <scope>NUCLEOTIDE SEQUENCE</scope>
    <source>
        <strain evidence="11">AM327</strain>
    </source>
</reference>
<evidence type="ECO:0000256" key="8">
    <source>
        <dbReference type="ARBA" id="ARBA00023136"/>
    </source>
</evidence>
<dbReference type="GO" id="GO:0006811">
    <property type="term" value="P:monoatomic ion transport"/>
    <property type="evidence" value="ECO:0007669"/>
    <property type="project" value="UniProtKB-KW"/>
</dbReference>
<organism evidence="11 12">
    <name type="scientific">Neptunitalea chrysea</name>
    <dbReference type="NCBI Taxonomy" id="1647581"/>
    <lineage>
        <taxon>Bacteria</taxon>
        <taxon>Pseudomonadati</taxon>
        <taxon>Bacteroidota</taxon>
        <taxon>Flavobacteriia</taxon>
        <taxon>Flavobacteriales</taxon>
        <taxon>Flavobacteriaceae</taxon>
        <taxon>Neptunitalea</taxon>
    </lineage>
</organism>
<dbReference type="GO" id="GO:0046930">
    <property type="term" value="C:pore complex"/>
    <property type="evidence" value="ECO:0007669"/>
    <property type="project" value="UniProtKB-KW"/>
</dbReference>
<dbReference type="PROSITE" id="PS51257">
    <property type="entry name" value="PROKAR_LIPOPROTEIN"/>
    <property type="match status" value="1"/>
</dbReference>
<evidence type="ECO:0000256" key="1">
    <source>
        <dbReference type="ARBA" id="ARBA00004571"/>
    </source>
</evidence>
<feature type="signal peptide" evidence="10">
    <location>
        <begin position="1"/>
        <end position="22"/>
    </location>
</feature>
<evidence type="ECO:0000313" key="11">
    <source>
        <dbReference type="EMBL" id="GLB52108.1"/>
    </source>
</evidence>
<dbReference type="Proteomes" id="UP001143545">
    <property type="component" value="Unassembled WGS sequence"/>
</dbReference>
<evidence type="ECO:0000256" key="3">
    <source>
        <dbReference type="ARBA" id="ARBA00022448"/>
    </source>
</evidence>
<keyword evidence="5" id="KW-0812">Transmembrane</keyword>
<sequence>MEHKNIVRCLVVLLAATGCLHAQITITNKNFSFGTTGRIGFAYSPQIEGHTGRQLNLLGQGSLGGRMDQGDYMDLLPAFHFTPVNTNKDSTVIDFQVRLAFYSGNSTFLGNVTSNNINGLVVSLPEAFVEARNINGSDWSAWAGARYMRYDDIHIADYFYFDDHSAQGFGLQYKNTKLSMYFPAIIDTTSTSTTPYSYSNIITGNENLTYRQREVLVLEQKLQIGTKNNVKLLAEYHNVPEISENSTVDYPSDWGWVAGAKLNTSLQTQKKGSFNQFAMRYGAGIANGGDNGNTQTWRTYGAPDSNGVYKGAFSFTIVEHLLLNLSDRWSINPYAVYIHSKGGSNSNHQASSFYNTSIYNRKTDIALGSRFIYYASNTIHLLSELHFTQRKDGYNPNAQMVKFTLAPTIAPTAERSPWARPHIRFIASVAWYNDFAKNNFYSPFLVQAGKKQLGTYFGVRSEWWIF</sequence>
<keyword evidence="6" id="KW-0406">Ion transport</keyword>
<evidence type="ECO:0000256" key="10">
    <source>
        <dbReference type="SAM" id="SignalP"/>
    </source>
</evidence>
<dbReference type="PANTHER" id="PTHR38762:SF1">
    <property type="entry name" value="CRYPTIC OUTER MEMBRANE PORIN BGLH-RELATED"/>
    <property type="match status" value="1"/>
</dbReference>
<dbReference type="GO" id="GO:0015774">
    <property type="term" value="P:polysaccharide transport"/>
    <property type="evidence" value="ECO:0007669"/>
    <property type="project" value="TreeGrafter"/>
</dbReference>
<dbReference type="RefSeq" id="WP_281753191.1">
    <property type="nucleotide sequence ID" value="NZ_BRVP01000006.1"/>
</dbReference>
<dbReference type="GO" id="GO:0009279">
    <property type="term" value="C:cell outer membrane"/>
    <property type="evidence" value="ECO:0007669"/>
    <property type="project" value="UniProtKB-SubCell"/>
</dbReference>
<evidence type="ECO:0000256" key="7">
    <source>
        <dbReference type="ARBA" id="ARBA00023114"/>
    </source>
</evidence>
<keyword evidence="9" id="KW-0998">Cell outer membrane</keyword>
<evidence type="ECO:0000256" key="4">
    <source>
        <dbReference type="ARBA" id="ARBA00022452"/>
    </source>
</evidence>
<dbReference type="InterPro" id="IPR050286">
    <property type="entry name" value="G_neg_Bact_CarbUptk_Porin"/>
</dbReference>
<evidence type="ECO:0000256" key="6">
    <source>
        <dbReference type="ARBA" id="ARBA00023065"/>
    </source>
</evidence>
<gene>
    <name evidence="11" type="ORF">NBRC110019_11470</name>
</gene>
<accession>A0A9W6B7F3</accession>
<evidence type="ECO:0000256" key="5">
    <source>
        <dbReference type="ARBA" id="ARBA00022692"/>
    </source>
</evidence>
<comment type="subcellular location">
    <subcellularLocation>
        <location evidence="1">Cell outer membrane</location>
        <topology evidence="1">Multi-pass membrane protein</topology>
    </subcellularLocation>
</comment>
<dbReference type="Pfam" id="PF02264">
    <property type="entry name" value="LamB"/>
    <property type="match status" value="1"/>
</dbReference>
<evidence type="ECO:0000256" key="2">
    <source>
        <dbReference type="ARBA" id="ARBA00007055"/>
    </source>
</evidence>
<comment type="caution">
    <text evidence="11">The sequence shown here is derived from an EMBL/GenBank/DDBJ whole genome shotgun (WGS) entry which is preliminary data.</text>
</comment>
<dbReference type="SUPFAM" id="SSF56935">
    <property type="entry name" value="Porins"/>
    <property type="match status" value="1"/>
</dbReference>
<dbReference type="GO" id="GO:0015288">
    <property type="term" value="F:porin activity"/>
    <property type="evidence" value="ECO:0007669"/>
    <property type="project" value="UniProtKB-KW"/>
</dbReference>